<feature type="region of interest" description="Disordered" evidence="3">
    <location>
        <begin position="1"/>
        <end position="29"/>
    </location>
</feature>
<dbReference type="Pfam" id="PF00534">
    <property type="entry name" value="Glycos_transf_1"/>
    <property type="match status" value="1"/>
</dbReference>
<dbReference type="Proteomes" id="UP001356095">
    <property type="component" value="Unassembled WGS sequence"/>
</dbReference>
<feature type="domain" description="Glycosyltransferase subfamily 4-like N-terminal" evidence="5">
    <location>
        <begin position="65"/>
        <end position="222"/>
    </location>
</feature>
<dbReference type="PANTHER" id="PTHR45947">
    <property type="entry name" value="SULFOQUINOVOSYL TRANSFERASE SQD2"/>
    <property type="match status" value="1"/>
</dbReference>
<evidence type="ECO:0000313" key="7">
    <source>
        <dbReference type="Proteomes" id="UP001356095"/>
    </source>
</evidence>
<protein>
    <submittedName>
        <fullName evidence="6">Glycosyltransferase family 4 protein</fullName>
        <ecNumber evidence="6">2.4.-.-</ecNumber>
    </submittedName>
</protein>
<gene>
    <name evidence="6" type="ORF">Q8791_16020</name>
</gene>
<dbReference type="InterPro" id="IPR028098">
    <property type="entry name" value="Glyco_trans_4-like_N"/>
</dbReference>
<feature type="region of interest" description="Disordered" evidence="3">
    <location>
        <begin position="223"/>
        <end position="271"/>
    </location>
</feature>
<keyword evidence="1 6" id="KW-0328">Glycosyltransferase</keyword>
<feature type="region of interest" description="Disordered" evidence="3">
    <location>
        <begin position="453"/>
        <end position="486"/>
    </location>
</feature>
<evidence type="ECO:0000313" key="6">
    <source>
        <dbReference type="EMBL" id="MEE2038731.1"/>
    </source>
</evidence>
<evidence type="ECO:0000256" key="3">
    <source>
        <dbReference type="SAM" id="MobiDB-lite"/>
    </source>
</evidence>
<dbReference type="GO" id="GO:0016757">
    <property type="term" value="F:glycosyltransferase activity"/>
    <property type="evidence" value="ECO:0007669"/>
    <property type="project" value="UniProtKB-KW"/>
</dbReference>
<dbReference type="CDD" id="cd03801">
    <property type="entry name" value="GT4_PimA-like"/>
    <property type="match status" value="1"/>
</dbReference>
<name>A0ABU7K915_9ACTN</name>
<dbReference type="SUPFAM" id="SSF53756">
    <property type="entry name" value="UDP-Glycosyltransferase/glycogen phosphorylase"/>
    <property type="match status" value="1"/>
</dbReference>
<feature type="domain" description="Glycosyl transferase family 1" evidence="4">
    <location>
        <begin position="273"/>
        <end position="414"/>
    </location>
</feature>
<keyword evidence="2 6" id="KW-0808">Transferase</keyword>
<reference evidence="6 7" key="1">
    <citation type="submission" date="2023-08" db="EMBL/GenBank/DDBJ databases">
        <authorList>
            <person name="Girao M."/>
            <person name="Carvalho M.F."/>
        </authorList>
    </citation>
    <scope>NUCLEOTIDE SEQUENCE [LARGE SCALE GENOMIC DNA]</scope>
    <source>
        <strain evidence="6 7">CT-R113</strain>
    </source>
</reference>
<dbReference type="Pfam" id="PF13439">
    <property type="entry name" value="Glyco_transf_4"/>
    <property type="match status" value="1"/>
</dbReference>
<dbReference type="PANTHER" id="PTHR45947:SF3">
    <property type="entry name" value="SULFOQUINOVOSYL TRANSFERASE SQD2"/>
    <property type="match status" value="1"/>
</dbReference>
<dbReference type="InterPro" id="IPR050194">
    <property type="entry name" value="Glycosyltransferase_grp1"/>
</dbReference>
<proteinExistence type="predicted"/>
<evidence type="ECO:0000259" key="4">
    <source>
        <dbReference type="Pfam" id="PF00534"/>
    </source>
</evidence>
<keyword evidence="7" id="KW-1185">Reference proteome</keyword>
<feature type="compositionally biased region" description="Pro residues" evidence="3">
    <location>
        <begin position="249"/>
        <end position="259"/>
    </location>
</feature>
<dbReference type="EMBL" id="JAUZMY010000014">
    <property type="protein sequence ID" value="MEE2038731.1"/>
    <property type="molecule type" value="Genomic_DNA"/>
</dbReference>
<evidence type="ECO:0000259" key="5">
    <source>
        <dbReference type="Pfam" id="PF13439"/>
    </source>
</evidence>
<accession>A0ABU7K915</accession>
<dbReference type="Gene3D" id="3.40.50.2000">
    <property type="entry name" value="Glycogen Phosphorylase B"/>
    <property type="match status" value="2"/>
</dbReference>
<feature type="compositionally biased region" description="Low complexity" evidence="3">
    <location>
        <begin position="17"/>
        <end position="29"/>
    </location>
</feature>
<sequence length="486" mass="52983">MVFQKVRHGAEPDLPRVTATPAATTVPAPAPAEADTEAAIDLGPRLDGVRLVMINWRDPWQAAAGGAEEYAWRISRHLAERGAIVTFLTSREPHQARVETRDGIVIRRMGGRFTVYPRVMAWLALWRREYQLAFDCMNGIPFLSRLVLRRSTRVVSVVHHVHDLQFNAYFAAPLAWVGRFIESAVASRVYRGCTTVTVSESSRRAMRDKLGWRAPIEIVHNGGPPVALHHPQPSPPAQSPLPVALHHPQPSPPAQPHPGSPSTLDTGPGGLGRPAVVSLGRLVVQKRVSQVVGLAHRLRDEHPDLKVHIIGRGPEGDHLADQIDREGTGDRVRLHGFLSEEDKNGVLASCDLHVTASEFEGWGLTVIEAARLGVPTVAYDVDGLRDSVRDGETGWLVRDGEDLADAVARAVEELSDPRRAEAVRHACRAWASRFTWEASGARMARLAAAELGLPDGAPEHPRAGTVPATTNTPGLPDEAAGRKERM</sequence>
<evidence type="ECO:0000256" key="2">
    <source>
        <dbReference type="ARBA" id="ARBA00022679"/>
    </source>
</evidence>
<dbReference type="InterPro" id="IPR001296">
    <property type="entry name" value="Glyco_trans_1"/>
</dbReference>
<organism evidence="6 7">
    <name type="scientific">Nocardiopsis codii</name>
    <dbReference type="NCBI Taxonomy" id="3065942"/>
    <lineage>
        <taxon>Bacteria</taxon>
        <taxon>Bacillati</taxon>
        <taxon>Actinomycetota</taxon>
        <taxon>Actinomycetes</taxon>
        <taxon>Streptosporangiales</taxon>
        <taxon>Nocardiopsidaceae</taxon>
        <taxon>Nocardiopsis</taxon>
    </lineage>
</organism>
<dbReference type="RefSeq" id="WP_330092504.1">
    <property type="nucleotide sequence ID" value="NZ_JAUZMY010000014.1"/>
</dbReference>
<evidence type="ECO:0000256" key="1">
    <source>
        <dbReference type="ARBA" id="ARBA00022676"/>
    </source>
</evidence>
<dbReference type="EC" id="2.4.-.-" evidence="6"/>
<comment type="caution">
    <text evidence="6">The sequence shown here is derived from an EMBL/GenBank/DDBJ whole genome shotgun (WGS) entry which is preliminary data.</text>
</comment>